<organism evidence="2 3">
    <name type="scientific">Mycena pura</name>
    <dbReference type="NCBI Taxonomy" id="153505"/>
    <lineage>
        <taxon>Eukaryota</taxon>
        <taxon>Fungi</taxon>
        <taxon>Dikarya</taxon>
        <taxon>Basidiomycota</taxon>
        <taxon>Agaricomycotina</taxon>
        <taxon>Agaricomycetes</taxon>
        <taxon>Agaricomycetidae</taxon>
        <taxon>Agaricales</taxon>
        <taxon>Marasmiineae</taxon>
        <taxon>Mycenaceae</taxon>
        <taxon>Mycena</taxon>
    </lineage>
</organism>
<sequence length="273" mass="30406">MIFGRYSVKPSTGRAKKKLVKKKSSRLVPLSPQDPTYIQLENHFQDGWTHPRKPKPQVHAIFEILLTEESSAAFLRYRAIVENSRSPRDANEQLLFHGTIRSCLLGDKKGGTQLCEIAGCLLCSVIRNSFDLSKCGQRHKFCRFGTGIYSTATSSKADDYIIGVPESPFRAVLVNRVVVGNPLTRQYNAKEITELTSGYHSVNISFCSFSQQVVGVPGAGLNYGETVVYNNDAIRPAYLIVYAADIPPEIAVTRSRLVKQTTSRRAVLLKPRK</sequence>
<dbReference type="Proteomes" id="UP001219525">
    <property type="component" value="Unassembled WGS sequence"/>
</dbReference>
<accession>A0AAD6UY36</accession>
<evidence type="ECO:0000313" key="2">
    <source>
        <dbReference type="EMBL" id="KAJ7197936.1"/>
    </source>
</evidence>
<dbReference type="Gene3D" id="3.90.228.10">
    <property type="match status" value="1"/>
</dbReference>
<proteinExistence type="predicted"/>
<dbReference type="SUPFAM" id="SSF56399">
    <property type="entry name" value="ADP-ribosylation"/>
    <property type="match status" value="1"/>
</dbReference>
<dbReference type="InterPro" id="IPR012317">
    <property type="entry name" value="Poly(ADP-ribose)pol_cat_dom"/>
</dbReference>
<protein>
    <recommendedName>
        <fullName evidence="1">PARP catalytic domain-containing protein</fullName>
    </recommendedName>
</protein>
<feature type="domain" description="PARP catalytic" evidence="1">
    <location>
        <begin position="125"/>
        <end position="242"/>
    </location>
</feature>
<dbReference type="AlphaFoldDB" id="A0AAD6UY36"/>
<reference evidence="2" key="1">
    <citation type="submission" date="2023-03" db="EMBL/GenBank/DDBJ databases">
        <title>Massive genome expansion in bonnet fungi (Mycena s.s.) driven by repeated elements and novel gene families across ecological guilds.</title>
        <authorList>
            <consortium name="Lawrence Berkeley National Laboratory"/>
            <person name="Harder C.B."/>
            <person name="Miyauchi S."/>
            <person name="Viragh M."/>
            <person name="Kuo A."/>
            <person name="Thoen E."/>
            <person name="Andreopoulos B."/>
            <person name="Lu D."/>
            <person name="Skrede I."/>
            <person name="Drula E."/>
            <person name="Henrissat B."/>
            <person name="Morin E."/>
            <person name="Kohler A."/>
            <person name="Barry K."/>
            <person name="LaButti K."/>
            <person name="Morin E."/>
            <person name="Salamov A."/>
            <person name="Lipzen A."/>
            <person name="Mereny Z."/>
            <person name="Hegedus B."/>
            <person name="Baldrian P."/>
            <person name="Stursova M."/>
            <person name="Weitz H."/>
            <person name="Taylor A."/>
            <person name="Grigoriev I.V."/>
            <person name="Nagy L.G."/>
            <person name="Martin F."/>
            <person name="Kauserud H."/>
        </authorList>
    </citation>
    <scope>NUCLEOTIDE SEQUENCE</scope>
    <source>
        <strain evidence="2">9144</strain>
    </source>
</reference>
<evidence type="ECO:0000259" key="1">
    <source>
        <dbReference type="Pfam" id="PF00644"/>
    </source>
</evidence>
<keyword evidence="3" id="KW-1185">Reference proteome</keyword>
<dbReference type="PANTHER" id="PTHR31681">
    <property type="entry name" value="C2H2-LIKE ZINC FINGER PROTEIN"/>
    <property type="match status" value="1"/>
</dbReference>
<dbReference type="EMBL" id="JARJCW010000075">
    <property type="protein sequence ID" value="KAJ7197936.1"/>
    <property type="molecule type" value="Genomic_DNA"/>
</dbReference>
<dbReference type="GO" id="GO:0003950">
    <property type="term" value="F:NAD+ poly-ADP-ribosyltransferase activity"/>
    <property type="evidence" value="ECO:0007669"/>
    <property type="project" value="InterPro"/>
</dbReference>
<dbReference type="Pfam" id="PF00644">
    <property type="entry name" value="PARP"/>
    <property type="match status" value="1"/>
</dbReference>
<dbReference type="PANTHER" id="PTHR31681:SF3">
    <property type="entry name" value="OS04G0690100 PROTEIN"/>
    <property type="match status" value="1"/>
</dbReference>
<comment type="caution">
    <text evidence="2">The sequence shown here is derived from an EMBL/GenBank/DDBJ whole genome shotgun (WGS) entry which is preliminary data.</text>
</comment>
<gene>
    <name evidence="2" type="ORF">GGX14DRAFT_374586</name>
</gene>
<evidence type="ECO:0000313" key="3">
    <source>
        <dbReference type="Proteomes" id="UP001219525"/>
    </source>
</evidence>
<name>A0AAD6UY36_9AGAR</name>